<dbReference type="AlphaFoldDB" id="A0A1Y2HQM1"/>
<feature type="compositionally biased region" description="Low complexity" evidence="1">
    <location>
        <begin position="66"/>
        <end position="77"/>
    </location>
</feature>
<sequence>MLTAASITPATIATTVVDHHHSGSSHGAHLRAAPLTSASADWAADHNGHDVVDDDDDDVDTPPSPLLSGSRSPLLSPCTTPGTVLDVAIANERDDSAGEDSLPLPPLGTFKPKFTRNGPRPRHHSAPYPVRGTFLPVATGQSPMPMPLAVNKFRCAQPREMRVNASADDEPRHNGSANALSDRSLTLRTSDVCMSAEDIEAARVLAGIQSAPSSPADPTVTSATNSVPLAATTTRRASIHVSPPTSTYSSYATTLAAAMSMYPPPMYTSGYPLSPTFMFSPWSYMPYSPSIAAAAAPPSPPLSSTSGSPPPPPPPPPPPSDASMLDEVVQLAQTVGADESDDMVTRTLDRMRRQVEMRGMRSRKQFDADYAWLKKYLAIRLFTSGSRSNGGQVPGKSADAGGTVAGPGTEKASLAAVQEAVKLATGGMQHAGPVMGSFGVGGGLPAQRS</sequence>
<proteinExistence type="predicted"/>
<reference evidence="2 3" key="1">
    <citation type="submission" date="2016-07" db="EMBL/GenBank/DDBJ databases">
        <title>Pervasive Adenine N6-methylation of Active Genes in Fungi.</title>
        <authorList>
            <consortium name="DOE Joint Genome Institute"/>
            <person name="Mondo S.J."/>
            <person name="Dannebaum R.O."/>
            <person name="Kuo R.C."/>
            <person name="Labutti K."/>
            <person name="Haridas S."/>
            <person name="Kuo A."/>
            <person name="Salamov A."/>
            <person name="Ahrendt S.R."/>
            <person name="Lipzen A."/>
            <person name="Sullivan W."/>
            <person name="Andreopoulos W.B."/>
            <person name="Clum A."/>
            <person name="Lindquist E."/>
            <person name="Daum C."/>
            <person name="Ramamoorthy G.K."/>
            <person name="Gryganskyi A."/>
            <person name="Culley D."/>
            <person name="Magnuson J.K."/>
            <person name="James T.Y."/>
            <person name="O'Malley M.A."/>
            <person name="Stajich J.E."/>
            <person name="Spatafora J.W."/>
            <person name="Visel A."/>
            <person name="Grigoriev I.V."/>
        </authorList>
    </citation>
    <scope>NUCLEOTIDE SEQUENCE [LARGE SCALE GENOMIC DNA]</scope>
    <source>
        <strain evidence="2 3">PL171</strain>
    </source>
</reference>
<protein>
    <submittedName>
        <fullName evidence="2">Uncharacterized protein</fullName>
    </submittedName>
</protein>
<feature type="compositionally biased region" description="Pro residues" evidence="1">
    <location>
        <begin position="308"/>
        <end position="320"/>
    </location>
</feature>
<feature type="compositionally biased region" description="Low complexity" evidence="1">
    <location>
        <begin position="295"/>
        <end position="307"/>
    </location>
</feature>
<feature type="region of interest" description="Disordered" evidence="1">
    <location>
        <begin position="46"/>
        <end position="79"/>
    </location>
</feature>
<dbReference type="SUPFAM" id="SSF101447">
    <property type="entry name" value="Formin homology 2 domain (FH2 domain)"/>
    <property type="match status" value="1"/>
</dbReference>
<comment type="caution">
    <text evidence="2">The sequence shown here is derived from an EMBL/GenBank/DDBJ whole genome shotgun (WGS) entry which is preliminary data.</text>
</comment>
<name>A0A1Y2HQM1_9FUNG</name>
<evidence type="ECO:0000256" key="1">
    <source>
        <dbReference type="SAM" id="MobiDB-lite"/>
    </source>
</evidence>
<feature type="region of interest" description="Disordered" evidence="1">
    <location>
        <begin position="295"/>
        <end position="323"/>
    </location>
</feature>
<feature type="region of interest" description="Disordered" evidence="1">
    <location>
        <begin position="94"/>
        <end position="129"/>
    </location>
</feature>
<dbReference type="EMBL" id="MCFL01000022">
    <property type="protein sequence ID" value="ORZ35412.1"/>
    <property type="molecule type" value="Genomic_DNA"/>
</dbReference>
<dbReference type="Proteomes" id="UP000193411">
    <property type="component" value="Unassembled WGS sequence"/>
</dbReference>
<keyword evidence="3" id="KW-1185">Reference proteome</keyword>
<evidence type="ECO:0000313" key="3">
    <source>
        <dbReference type="Proteomes" id="UP000193411"/>
    </source>
</evidence>
<organism evidence="2 3">
    <name type="scientific">Catenaria anguillulae PL171</name>
    <dbReference type="NCBI Taxonomy" id="765915"/>
    <lineage>
        <taxon>Eukaryota</taxon>
        <taxon>Fungi</taxon>
        <taxon>Fungi incertae sedis</taxon>
        <taxon>Blastocladiomycota</taxon>
        <taxon>Blastocladiomycetes</taxon>
        <taxon>Blastocladiales</taxon>
        <taxon>Catenariaceae</taxon>
        <taxon>Catenaria</taxon>
    </lineage>
</organism>
<evidence type="ECO:0000313" key="2">
    <source>
        <dbReference type="EMBL" id="ORZ35412.1"/>
    </source>
</evidence>
<gene>
    <name evidence="2" type="ORF">BCR44DRAFT_45041</name>
</gene>
<accession>A0A1Y2HQM1</accession>